<reference evidence="8" key="1">
    <citation type="journal article" date="2012" name="PLoS Negl. Trop. Dis.">
        <title>A systematically improved high quality genome and transcriptome of the human blood fluke Schistosoma mansoni.</title>
        <authorList>
            <person name="Protasio A.V."/>
            <person name="Tsai I.J."/>
            <person name="Babbage A."/>
            <person name="Nichol S."/>
            <person name="Hunt M."/>
            <person name="Aslett M.A."/>
            <person name="De Silva N."/>
            <person name="Velarde G.S."/>
            <person name="Anderson T.J."/>
            <person name="Clark R.C."/>
            <person name="Davidson C."/>
            <person name="Dillon G.P."/>
            <person name="Holroyd N.E."/>
            <person name="LoVerde P.T."/>
            <person name="Lloyd C."/>
            <person name="McQuillan J."/>
            <person name="Oliveira G."/>
            <person name="Otto T.D."/>
            <person name="Parker-Manuel S.J."/>
            <person name="Quail M.A."/>
            <person name="Wilson R.A."/>
            <person name="Zerlotini A."/>
            <person name="Dunne D.W."/>
            <person name="Berriman M."/>
        </authorList>
    </citation>
    <scope>NUCLEOTIDE SEQUENCE [LARGE SCALE GENOMIC DNA]</scope>
    <source>
        <strain evidence="8">Puerto Rican</strain>
    </source>
</reference>
<feature type="transmembrane region" description="Helical" evidence="6">
    <location>
        <begin position="303"/>
        <end position="332"/>
    </location>
</feature>
<keyword evidence="2 6" id="KW-0812">Transmembrane</keyword>
<proteinExistence type="predicted"/>
<dbReference type="AlphaFoldDB" id="A0A3Q0KKH4"/>
<comment type="subcellular location">
    <subcellularLocation>
        <location evidence="1">Membrane</location>
    </subcellularLocation>
</comment>
<feature type="transmembrane region" description="Helical" evidence="6">
    <location>
        <begin position="874"/>
        <end position="895"/>
    </location>
</feature>
<evidence type="ECO:0000256" key="2">
    <source>
        <dbReference type="ARBA" id="ARBA00022692"/>
    </source>
</evidence>
<evidence type="ECO:0000256" key="5">
    <source>
        <dbReference type="SAM" id="MobiDB-lite"/>
    </source>
</evidence>
<dbReference type="GO" id="GO:0016020">
    <property type="term" value="C:membrane"/>
    <property type="evidence" value="ECO:0007669"/>
    <property type="project" value="UniProtKB-SubCell"/>
</dbReference>
<reference evidence="9" key="2">
    <citation type="submission" date="2018-12" db="UniProtKB">
        <authorList>
            <consortium name="WormBaseParasite"/>
        </authorList>
    </citation>
    <scope>IDENTIFICATION</scope>
    <source>
        <strain evidence="9">Puerto Rican</strain>
    </source>
</reference>
<accession>A0A3Q0KKH4</accession>
<keyword evidence="3 6" id="KW-1133">Transmembrane helix</keyword>
<dbReference type="Gene3D" id="1.20.1070.10">
    <property type="entry name" value="Rhodopsin 7-helix transmembrane proteins"/>
    <property type="match status" value="1"/>
</dbReference>
<dbReference type="InterPro" id="IPR017452">
    <property type="entry name" value="GPCR_Rhodpsn_7TM"/>
</dbReference>
<dbReference type="WBParaSite" id="Smp_123120.1">
    <property type="protein sequence ID" value="Smp_123120.1"/>
    <property type="gene ID" value="Smp_123120"/>
</dbReference>
<feature type="region of interest" description="Disordered" evidence="5">
    <location>
        <begin position="800"/>
        <end position="822"/>
    </location>
</feature>
<evidence type="ECO:0000256" key="4">
    <source>
        <dbReference type="ARBA" id="ARBA00023136"/>
    </source>
</evidence>
<feature type="transmembrane region" description="Helical" evidence="6">
    <location>
        <begin position="568"/>
        <end position="591"/>
    </location>
</feature>
<dbReference type="SUPFAM" id="SSF81321">
    <property type="entry name" value="Family A G protein-coupled receptor-like"/>
    <property type="match status" value="1"/>
</dbReference>
<protein>
    <submittedName>
        <fullName evidence="9">G_PROTEIN_RECEP_F1_2 domain-containing protein</fullName>
    </submittedName>
</protein>
<dbReference type="STRING" id="6183.A0A3Q0KKH4"/>
<dbReference type="PRINTS" id="PR00237">
    <property type="entry name" value="GPCRRHODOPSN"/>
</dbReference>
<feature type="transmembrane region" description="Helical" evidence="6">
    <location>
        <begin position="907"/>
        <end position="929"/>
    </location>
</feature>
<feature type="transmembrane region" description="Helical" evidence="6">
    <location>
        <begin position="265"/>
        <end position="291"/>
    </location>
</feature>
<dbReference type="GO" id="GO:0004930">
    <property type="term" value="F:G protein-coupled receptor activity"/>
    <property type="evidence" value="ECO:0007669"/>
    <property type="project" value="InterPro"/>
</dbReference>
<dbReference type="InParanoid" id="A0A3Q0KKH4"/>
<feature type="transmembrane region" description="Helical" evidence="6">
    <location>
        <begin position="427"/>
        <end position="450"/>
    </location>
</feature>
<evidence type="ECO:0000256" key="6">
    <source>
        <dbReference type="SAM" id="Phobius"/>
    </source>
</evidence>
<evidence type="ECO:0000256" key="1">
    <source>
        <dbReference type="ARBA" id="ARBA00004370"/>
    </source>
</evidence>
<dbReference type="Proteomes" id="UP000008854">
    <property type="component" value="Unassembled WGS sequence"/>
</dbReference>
<feature type="domain" description="G-protein coupled receptors family 1 profile" evidence="7">
    <location>
        <begin position="824"/>
        <end position="926"/>
    </location>
</feature>
<feature type="transmembrane region" description="Helical" evidence="6">
    <location>
        <begin position="93"/>
        <end position="113"/>
    </location>
</feature>
<dbReference type="InterPro" id="IPR000276">
    <property type="entry name" value="GPCR_Rhodpsn"/>
</dbReference>
<evidence type="ECO:0000259" key="7">
    <source>
        <dbReference type="PROSITE" id="PS50262"/>
    </source>
</evidence>
<organism evidence="8 9">
    <name type="scientific">Schistosoma mansoni</name>
    <name type="common">Blood fluke</name>
    <dbReference type="NCBI Taxonomy" id="6183"/>
    <lineage>
        <taxon>Eukaryota</taxon>
        <taxon>Metazoa</taxon>
        <taxon>Spiralia</taxon>
        <taxon>Lophotrochozoa</taxon>
        <taxon>Platyhelminthes</taxon>
        <taxon>Trematoda</taxon>
        <taxon>Digenea</taxon>
        <taxon>Strigeidida</taxon>
        <taxon>Schistosomatoidea</taxon>
        <taxon>Schistosomatidae</taxon>
        <taxon>Schistosoma</taxon>
    </lineage>
</organism>
<keyword evidence="4 6" id="KW-0472">Membrane</keyword>
<evidence type="ECO:0000313" key="8">
    <source>
        <dbReference type="Proteomes" id="UP000008854"/>
    </source>
</evidence>
<evidence type="ECO:0000313" key="9">
    <source>
        <dbReference type="WBParaSite" id="Smp_123120.1"/>
    </source>
</evidence>
<evidence type="ECO:0000256" key="3">
    <source>
        <dbReference type="ARBA" id="ARBA00022989"/>
    </source>
</evidence>
<sequence>MIPLIHIGENLLPFILFIQFYGIIITYGKIETLNTIISQNHHHVNLSSIYTTHNTTHNENLQNKSLILDQSILNSKNDHHSINHEQWYFHFDMFIIMFLAFSSFCTNIGLLYLDRCAKSSIPTNNSSFSNHFITITNTTNNNTTSSNNLNTNLLMHNNINNLQCLSFNYLLKKWSNKRNSYGFNSLLSNQSSIVTIPNETINKTTKSTTTTTRSFSLSNPPLNKYPSSISLIKLNQTNQFYHHHHHGSIQYHTPRGRRQRRYLRGLFGLSISNLSLSLCLLSWCICQMIIYNIDKHKYYILNVWLTIIAFINLWTIDIAQTLEIGAILWIALERTLGIHWPSEIQTLNSNNNNNNSTGNKTTCHHGNNIIINTSIKSNPPQYKFKFFKNIIKKYFNSDDVICNQFKMKKNQSFINSNKKINHEKYKIFLWFLRVLLCLLPFILFILASLYSLNNIIQYIKKHKLLLYNNQYNLIDINIEQLPWQQEQQPQQQPQQQMDMISNFETTYIIHNNSSINDSYIKYFNSLIVYNYYYYTYITNHNNFIKKHISLLHNIHMKYQIYMYYTSSIIPALIIGQFIAPLMILITTNLLIYQKVASRDKRFFSRQSSNTSKSSFISGTSISSVNSPTKRKLTTTTINFPIPLLRVLESSNQDIRMNFDDDHMNTTNNTTNNTSKEHHTLIHKPLNDQLDTNHSISNIQEQKQNTLLVPFIDLNENSFQYSSIKNLSNTTNTTHSLLHNHNNSSIDNKQKYLFNERRNSISVIQPTISSYNEYYENHSNVTLISKTLLTTTTTTTNTTNNDTTINNTIHTSRRTTSTETSSSTMYTIQKRRKSTNDLFNSLFQSRTQDLIQTRSSDESILIQALRRQHRRTLRILIILLLIFVICRGPRSIILIIEWLQYESNLYTWLQYTSIFSYTSAILDTIIYGFWGNRAYRLYMKNLCHQCALYKYCIRQ</sequence>
<feature type="transmembrane region" description="Helical" evidence="6">
    <location>
        <begin position="12"/>
        <end position="30"/>
    </location>
</feature>
<keyword evidence="8" id="KW-1185">Reference proteome</keyword>
<dbReference type="PROSITE" id="PS50262">
    <property type="entry name" value="G_PROTEIN_RECEP_F1_2"/>
    <property type="match status" value="1"/>
</dbReference>
<name>A0A3Q0KKH4_SCHMA</name>